<keyword evidence="2" id="KW-1185">Reference proteome</keyword>
<organism evidence="1 2">
    <name type="scientific">Hibiscus sabdariffa</name>
    <name type="common">roselle</name>
    <dbReference type="NCBI Taxonomy" id="183260"/>
    <lineage>
        <taxon>Eukaryota</taxon>
        <taxon>Viridiplantae</taxon>
        <taxon>Streptophyta</taxon>
        <taxon>Embryophyta</taxon>
        <taxon>Tracheophyta</taxon>
        <taxon>Spermatophyta</taxon>
        <taxon>Magnoliopsida</taxon>
        <taxon>eudicotyledons</taxon>
        <taxon>Gunneridae</taxon>
        <taxon>Pentapetalae</taxon>
        <taxon>rosids</taxon>
        <taxon>malvids</taxon>
        <taxon>Malvales</taxon>
        <taxon>Malvaceae</taxon>
        <taxon>Malvoideae</taxon>
        <taxon>Hibiscus</taxon>
    </lineage>
</organism>
<comment type="caution">
    <text evidence="1">The sequence shown here is derived from an EMBL/GenBank/DDBJ whole genome shotgun (WGS) entry which is preliminary data.</text>
</comment>
<protein>
    <submittedName>
        <fullName evidence="1">Uncharacterized protein</fullName>
    </submittedName>
</protein>
<dbReference type="Pfam" id="PF03087">
    <property type="entry name" value="BPS1"/>
    <property type="match status" value="1"/>
</dbReference>
<dbReference type="EMBL" id="JBBPBN010000022">
    <property type="protein sequence ID" value="KAK9012654.1"/>
    <property type="molecule type" value="Genomic_DNA"/>
</dbReference>
<reference evidence="1 2" key="1">
    <citation type="journal article" date="2024" name="G3 (Bethesda)">
        <title>Genome assembly of Hibiscus sabdariffa L. provides insights into metabolisms of medicinal natural products.</title>
        <authorList>
            <person name="Kim T."/>
        </authorList>
    </citation>
    <scope>NUCLEOTIDE SEQUENCE [LARGE SCALE GENOMIC DNA]</scope>
    <source>
        <strain evidence="1">TK-2024</strain>
        <tissue evidence="1">Old leaves</tissue>
    </source>
</reference>
<sequence>MPGEASSSHHLRNMCRTWMIMIPRQWLAFILLRELEAATSSKFEYLLTLISGPKLQSKSTGWLLASKLLNHKRTMCEQARKGDINELEKVDAALRSLLSPKMSKSENVMNVESKNEQIMKMELTVSSGVYDQN</sequence>
<name>A0ABR2RIN8_9ROSI</name>
<gene>
    <name evidence="1" type="ORF">V6N11_040696</name>
</gene>
<proteinExistence type="predicted"/>
<evidence type="ECO:0000313" key="1">
    <source>
        <dbReference type="EMBL" id="KAK9012654.1"/>
    </source>
</evidence>
<dbReference type="InterPro" id="IPR004320">
    <property type="entry name" value="BPS1_pln"/>
</dbReference>
<evidence type="ECO:0000313" key="2">
    <source>
        <dbReference type="Proteomes" id="UP001396334"/>
    </source>
</evidence>
<dbReference type="Proteomes" id="UP001396334">
    <property type="component" value="Unassembled WGS sequence"/>
</dbReference>
<accession>A0ABR2RIN8</accession>